<dbReference type="PANTHER" id="PTHR24024">
    <property type="entry name" value="PULMONARY SURFACTANT-ASSOCIATED PROTEIN A"/>
    <property type="match status" value="1"/>
</dbReference>
<evidence type="ECO:0000256" key="1">
    <source>
        <dbReference type="ARBA" id="ARBA00022734"/>
    </source>
</evidence>
<accession>A0A8K0A4Z8</accession>
<keyword evidence="1" id="KW-0430">Lectin</keyword>
<dbReference type="AlphaFoldDB" id="A0A8K0A4Z8"/>
<evidence type="ECO:0000256" key="2">
    <source>
        <dbReference type="SAM" id="MobiDB-lite"/>
    </source>
</evidence>
<gene>
    <name evidence="4" type="primary">Hypp4164</name>
    <name evidence="4" type="ORF">BLAG_LOCUS22041</name>
</gene>
<protein>
    <submittedName>
        <fullName evidence="4">Hypp4164 protein</fullName>
    </submittedName>
</protein>
<feature type="region of interest" description="Disordered" evidence="2">
    <location>
        <begin position="66"/>
        <end position="88"/>
    </location>
</feature>
<evidence type="ECO:0000256" key="3">
    <source>
        <dbReference type="SAM" id="SignalP"/>
    </source>
</evidence>
<dbReference type="Proteomes" id="UP000838412">
    <property type="component" value="Chromosome 7"/>
</dbReference>
<dbReference type="EMBL" id="OV696692">
    <property type="protein sequence ID" value="CAH1269381.1"/>
    <property type="molecule type" value="Genomic_DNA"/>
</dbReference>
<dbReference type="GO" id="GO:0030246">
    <property type="term" value="F:carbohydrate binding"/>
    <property type="evidence" value="ECO:0007669"/>
    <property type="project" value="UniProtKB-KW"/>
</dbReference>
<dbReference type="PANTHER" id="PTHR24024:SF18">
    <property type="entry name" value="SHORT-CHAIN COLLAGEN C4-LIKE"/>
    <property type="match status" value="1"/>
</dbReference>
<proteinExistence type="predicted"/>
<keyword evidence="5" id="KW-1185">Reference proteome</keyword>
<evidence type="ECO:0000313" key="5">
    <source>
        <dbReference type="Proteomes" id="UP000838412"/>
    </source>
</evidence>
<dbReference type="GO" id="GO:0005615">
    <property type="term" value="C:extracellular space"/>
    <property type="evidence" value="ECO:0007669"/>
    <property type="project" value="TreeGrafter"/>
</dbReference>
<feature type="chain" id="PRO_5035474500" evidence="3">
    <location>
        <begin position="19"/>
        <end position="270"/>
    </location>
</feature>
<organism evidence="4 5">
    <name type="scientific">Branchiostoma lanceolatum</name>
    <name type="common">Common lancelet</name>
    <name type="synonym">Amphioxus lanceolatum</name>
    <dbReference type="NCBI Taxonomy" id="7740"/>
    <lineage>
        <taxon>Eukaryota</taxon>
        <taxon>Metazoa</taxon>
        <taxon>Chordata</taxon>
        <taxon>Cephalochordata</taxon>
        <taxon>Leptocardii</taxon>
        <taxon>Amphioxiformes</taxon>
        <taxon>Branchiostomatidae</taxon>
        <taxon>Branchiostoma</taxon>
    </lineage>
</organism>
<name>A0A8K0A4Z8_BRALA</name>
<keyword evidence="3" id="KW-0732">Signal</keyword>
<dbReference type="InterPro" id="IPR051077">
    <property type="entry name" value="Ca-dependent_lectin"/>
</dbReference>
<evidence type="ECO:0000313" key="4">
    <source>
        <dbReference type="EMBL" id="CAH1269381.1"/>
    </source>
</evidence>
<sequence length="270" mass="29456">MKISVVLAAVALATLCNAGSFQREFNRTPQDGAVEQPPEDYGTEDMEEAEERAVLEALRQELEEVMENPDSDAPVTQGTPVQKRGRSNAGGAVYTRWGRKACPSSATLVYAGVAGGTHYTQTGGGTNYLCLPKNPEWGSYQDGHQLNSAYIYGAEYELSHDVPFGSKNLNDHDVPCAVCQTYRSNQLMIPARKTCPTGWFPEYDGYLMASYRDHAGAKEYVCMDKKPEAEHAGHLNHDGALFYPVEAACGALPCPPYVDGRELTCVVCSK</sequence>
<reference evidence="4" key="1">
    <citation type="submission" date="2022-01" db="EMBL/GenBank/DDBJ databases">
        <authorList>
            <person name="Braso-Vives M."/>
        </authorList>
    </citation>
    <scope>NUCLEOTIDE SEQUENCE</scope>
</reference>
<feature type="signal peptide" evidence="3">
    <location>
        <begin position="1"/>
        <end position="18"/>
    </location>
</feature>
<dbReference type="OrthoDB" id="6086925at2759"/>